<sequence>MELKEFEKQITNFDSIRNLDLSDKEDIEIHILYQEAEAYLLSHAWCDNVYEAWIGAQWDNILAIFLFKIKPNQEHIDQYVWLIVGDIPPAYIDIESAVDIKEALEGYIFIMKDWVQAVYKNESIEDYYPIEVPPTYEYAEMLEKRLMFIEEKMLPDL</sequence>
<dbReference type="Proteomes" id="UP001255185">
    <property type="component" value="Unassembled WGS sequence"/>
</dbReference>
<proteinExistence type="predicted"/>
<gene>
    <name evidence="1" type="ORF">J2X31_003288</name>
</gene>
<organism evidence="1 2">
    <name type="scientific">Flavobacterium arsenatis</name>
    <dbReference type="NCBI Taxonomy" id="1484332"/>
    <lineage>
        <taxon>Bacteria</taxon>
        <taxon>Pseudomonadati</taxon>
        <taxon>Bacteroidota</taxon>
        <taxon>Flavobacteriia</taxon>
        <taxon>Flavobacteriales</taxon>
        <taxon>Flavobacteriaceae</taxon>
        <taxon>Flavobacterium</taxon>
    </lineage>
</organism>
<keyword evidence="2" id="KW-1185">Reference proteome</keyword>
<evidence type="ECO:0000313" key="1">
    <source>
        <dbReference type="EMBL" id="MDR6969261.1"/>
    </source>
</evidence>
<accession>A0ABU1TTU0</accession>
<comment type="caution">
    <text evidence="1">The sequence shown here is derived from an EMBL/GenBank/DDBJ whole genome shotgun (WGS) entry which is preliminary data.</text>
</comment>
<reference evidence="1 2" key="1">
    <citation type="submission" date="2023-07" db="EMBL/GenBank/DDBJ databases">
        <title>Sorghum-associated microbial communities from plants grown in Nebraska, USA.</title>
        <authorList>
            <person name="Schachtman D."/>
        </authorList>
    </citation>
    <scope>NUCLEOTIDE SEQUENCE [LARGE SCALE GENOMIC DNA]</scope>
    <source>
        <strain evidence="1 2">3773</strain>
    </source>
</reference>
<dbReference type="EMBL" id="JAVDVI010000017">
    <property type="protein sequence ID" value="MDR6969261.1"/>
    <property type="molecule type" value="Genomic_DNA"/>
</dbReference>
<dbReference type="RefSeq" id="WP_310028120.1">
    <property type="nucleotide sequence ID" value="NZ_JAVDVI010000017.1"/>
</dbReference>
<name>A0ABU1TTU0_9FLAO</name>
<protein>
    <recommendedName>
        <fullName evidence="3">DUF4274 domain-containing protein</fullName>
    </recommendedName>
</protein>
<evidence type="ECO:0000313" key="2">
    <source>
        <dbReference type="Proteomes" id="UP001255185"/>
    </source>
</evidence>
<evidence type="ECO:0008006" key="3">
    <source>
        <dbReference type="Google" id="ProtNLM"/>
    </source>
</evidence>